<sequence>MERRSVPPQRLHGRCCSHMVQRDVGGGCLRDGATCRAERRGNEDNLLLGFAGTFRTAAARPALESHRAGQPQREAPLEKRPDDEHC</sequence>
<keyword evidence="3" id="KW-1185">Reference proteome</keyword>
<dbReference type="AlphaFoldDB" id="A0A4Z2HWE6"/>
<gene>
    <name evidence="2" type="ORF">EYF80_019547</name>
</gene>
<evidence type="ECO:0000313" key="3">
    <source>
        <dbReference type="Proteomes" id="UP000314294"/>
    </source>
</evidence>
<name>A0A4Z2HWE6_9TELE</name>
<protein>
    <submittedName>
        <fullName evidence="2">Uncharacterized protein</fullName>
    </submittedName>
</protein>
<reference evidence="2 3" key="1">
    <citation type="submission" date="2019-03" db="EMBL/GenBank/DDBJ databases">
        <title>First draft genome of Liparis tanakae, snailfish: a comprehensive survey of snailfish specific genes.</title>
        <authorList>
            <person name="Kim W."/>
            <person name="Song I."/>
            <person name="Jeong J.-H."/>
            <person name="Kim D."/>
            <person name="Kim S."/>
            <person name="Ryu S."/>
            <person name="Song J.Y."/>
            <person name="Lee S.K."/>
        </authorList>
    </citation>
    <scope>NUCLEOTIDE SEQUENCE [LARGE SCALE GENOMIC DNA]</scope>
    <source>
        <tissue evidence="2">Muscle</tissue>
    </source>
</reference>
<accession>A0A4Z2HWE6</accession>
<dbReference type="Proteomes" id="UP000314294">
    <property type="component" value="Unassembled WGS sequence"/>
</dbReference>
<feature type="region of interest" description="Disordered" evidence="1">
    <location>
        <begin position="61"/>
        <end position="86"/>
    </location>
</feature>
<dbReference type="EMBL" id="SRLO01000166">
    <property type="protein sequence ID" value="TNN70176.1"/>
    <property type="molecule type" value="Genomic_DNA"/>
</dbReference>
<evidence type="ECO:0000256" key="1">
    <source>
        <dbReference type="SAM" id="MobiDB-lite"/>
    </source>
</evidence>
<feature type="compositionally biased region" description="Basic and acidic residues" evidence="1">
    <location>
        <begin position="75"/>
        <end position="86"/>
    </location>
</feature>
<proteinExistence type="predicted"/>
<comment type="caution">
    <text evidence="2">The sequence shown here is derived from an EMBL/GenBank/DDBJ whole genome shotgun (WGS) entry which is preliminary data.</text>
</comment>
<evidence type="ECO:0000313" key="2">
    <source>
        <dbReference type="EMBL" id="TNN70176.1"/>
    </source>
</evidence>
<organism evidence="2 3">
    <name type="scientific">Liparis tanakae</name>
    <name type="common">Tanaka's snailfish</name>
    <dbReference type="NCBI Taxonomy" id="230148"/>
    <lineage>
        <taxon>Eukaryota</taxon>
        <taxon>Metazoa</taxon>
        <taxon>Chordata</taxon>
        <taxon>Craniata</taxon>
        <taxon>Vertebrata</taxon>
        <taxon>Euteleostomi</taxon>
        <taxon>Actinopterygii</taxon>
        <taxon>Neopterygii</taxon>
        <taxon>Teleostei</taxon>
        <taxon>Neoteleostei</taxon>
        <taxon>Acanthomorphata</taxon>
        <taxon>Eupercaria</taxon>
        <taxon>Perciformes</taxon>
        <taxon>Cottioidei</taxon>
        <taxon>Cottales</taxon>
        <taxon>Liparidae</taxon>
        <taxon>Liparis</taxon>
    </lineage>
</organism>